<keyword evidence="2" id="KW-1185">Reference proteome</keyword>
<dbReference type="RefSeq" id="XP_040777506.1">
    <property type="nucleotide sequence ID" value="XM_040923428.1"/>
</dbReference>
<name>A0A9P4Y5L7_CRYP1</name>
<feature type="non-terminal residue" evidence="1">
    <location>
        <position position="68"/>
    </location>
</feature>
<gene>
    <name evidence="1" type="ORF">M406DRAFT_356375</name>
</gene>
<evidence type="ECO:0000313" key="2">
    <source>
        <dbReference type="Proteomes" id="UP000803844"/>
    </source>
</evidence>
<dbReference type="EMBL" id="MU032347">
    <property type="protein sequence ID" value="KAF3766545.1"/>
    <property type="molecule type" value="Genomic_DNA"/>
</dbReference>
<proteinExistence type="predicted"/>
<dbReference type="Proteomes" id="UP000803844">
    <property type="component" value="Unassembled WGS sequence"/>
</dbReference>
<protein>
    <submittedName>
        <fullName evidence="1">Uncharacterized protein</fullName>
    </submittedName>
</protein>
<sequence length="68" mass="7678">MGLFPFTWAFGHEQPAVAWYLLGVKGHNGAGQQIAWSTKPVRRVDEVIRAARLLLGHHLAAKHLKLFY</sequence>
<dbReference type="AlphaFoldDB" id="A0A9P4Y5L7"/>
<accession>A0A9P4Y5L7</accession>
<evidence type="ECO:0000313" key="1">
    <source>
        <dbReference type="EMBL" id="KAF3766545.1"/>
    </source>
</evidence>
<reference evidence="1" key="1">
    <citation type="journal article" date="2020" name="Phytopathology">
        <title>Genome sequence of the chestnut blight fungus Cryphonectria parasitica EP155: A fundamental resource for an archetypical invasive plant pathogen.</title>
        <authorList>
            <person name="Crouch J.A."/>
            <person name="Dawe A."/>
            <person name="Aerts A."/>
            <person name="Barry K."/>
            <person name="Churchill A.C.L."/>
            <person name="Grimwood J."/>
            <person name="Hillman B."/>
            <person name="Milgroom M.G."/>
            <person name="Pangilinan J."/>
            <person name="Smith M."/>
            <person name="Salamov A."/>
            <person name="Schmutz J."/>
            <person name="Yadav J."/>
            <person name="Grigoriev I.V."/>
            <person name="Nuss D."/>
        </authorList>
    </citation>
    <scope>NUCLEOTIDE SEQUENCE</scope>
    <source>
        <strain evidence="1">EP155</strain>
    </source>
</reference>
<dbReference type="GeneID" id="63840557"/>
<comment type="caution">
    <text evidence="1">The sequence shown here is derived from an EMBL/GenBank/DDBJ whole genome shotgun (WGS) entry which is preliminary data.</text>
</comment>
<organism evidence="1 2">
    <name type="scientific">Cryphonectria parasitica (strain ATCC 38755 / EP155)</name>
    <dbReference type="NCBI Taxonomy" id="660469"/>
    <lineage>
        <taxon>Eukaryota</taxon>
        <taxon>Fungi</taxon>
        <taxon>Dikarya</taxon>
        <taxon>Ascomycota</taxon>
        <taxon>Pezizomycotina</taxon>
        <taxon>Sordariomycetes</taxon>
        <taxon>Sordariomycetidae</taxon>
        <taxon>Diaporthales</taxon>
        <taxon>Cryphonectriaceae</taxon>
        <taxon>Cryphonectria-Endothia species complex</taxon>
        <taxon>Cryphonectria</taxon>
    </lineage>
</organism>